<feature type="region of interest" description="Disordered" evidence="1">
    <location>
        <begin position="61"/>
        <end position="131"/>
    </location>
</feature>
<feature type="region of interest" description="Disordered" evidence="1">
    <location>
        <begin position="439"/>
        <end position="492"/>
    </location>
</feature>
<feature type="compositionally biased region" description="Basic and acidic residues" evidence="1">
    <location>
        <begin position="383"/>
        <end position="395"/>
    </location>
</feature>
<organism evidence="3 4">
    <name type="scientific">Cladonia borealis</name>
    <dbReference type="NCBI Taxonomy" id="184061"/>
    <lineage>
        <taxon>Eukaryota</taxon>
        <taxon>Fungi</taxon>
        <taxon>Dikarya</taxon>
        <taxon>Ascomycota</taxon>
        <taxon>Pezizomycotina</taxon>
        <taxon>Lecanoromycetes</taxon>
        <taxon>OSLEUM clade</taxon>
        <taxon>Lecanoromycetidae</taxon>
        <taxon>Lecanorales</taxon>
        <taxon>Lecanorineae</taxon>
        <taxon>Cladoniaceae</taxon>
        <taxon>Cladonia</taxon>
    </lineage>
</organism>
<dbReference type="EMBL" id="JAFEKC020000009">
    <property type="protein sequence ID" value="KAK0512668.1"/>
    <property type="molecule type" value="Genomic_DNA"/>
</dbReference>
<dbReference type="Gene3D" id="1.25.10.10">
    <property type="entry name" value="Leucine-rich Repeat Variant"/>
    <property type="match status" value="1"/>
</dbReference>
<sequence length="1033" mass="112728">MTLIAMAQRRKPTTYGKASRKPMIAAGAAFAQAAATDIRRPHDQLEDQRDYGVSTSHYLEEAGASNTIPERLGKRASSPGSQAERHNEIISRHKHYSSRTPSVSSIGDNVFDVPSSDDETRSRISATDGLARKKRKLTPNLVADNPSSVFDDASLQRHIAAETQRELSPPRQLHSNAASAKGPPSLPSFNNRQDKELSITPPRRTWAPKAAGILNEGSAHAVLPQNVKAKEKTTARPRAIVQLQDIKPSKPLRKTQEIKRQPSDVGGQYTANPRGTVQAGAIKPPKRPRKDQKADQQLSAVDSRPEKPQDTPKTILVHRSGAANGDGNSPVKELFQPRTPPRITQTTDIATTPRQRELWNRLLLDDVQTASPSDLNLPGLMLTDKKTRPLEDPPTVRKVTWSEDQYATHKPRQKRLVDTLYSSSHDLSQSEEDLIDEDIEDSSNDDQSRSQQSESSAINDALTVQTSPSSESQSRGPPLHQHNSSQPAQALPSLLGVGPKVTYARQRSYLTDHEMDEAAMTSAPVVPAPISQNGDGRRRLNDIVNSSQATNIYDDGDYGAAEDSQGGAMRSIHELREAGGNVRLVGELEALLDDLEEQKPVPTSLLRSRAMDLVAKLQDPSTCRLFVDQGLESRLLAHVVSLGDDIIANSLFAAAILQLISGSTSPPLLAQISDAPTVNFLTRLLGHDGDLIPASKLRSTNLSKFSQLEYQRLCTSLLRSAAWRVGKPAILSCHILALQCLEYIVRQTREAGSSIEVLSAHAIQRVVATSVPSSSIASLVPTPMVTINLELAVSILESCTVSNAAECQQSLWSGDTLERVTALLPLLASWTEEACAMSRTLTLRLYLNLTNNNPGLCEDFSTPVIVEALFRIIILNFEKISDGAVTVEKVLLLDHLILSLGSFINIAESSDIVRKLTLDLRHGGQSFFDVLLTLFTIKSKSAAEVFSEEEASSNVALGYLSVLLSFLCLNDAVKARGSARLSGGTLKQLVDAVEEFLQYYKQIDKATSRGDGEDDPRAGFLDRLQGLIDELRP</sequence>
<dbReference type="Pfam" id="PF07814">
    <property type="entry name" value="WAPL"/>
    <property type="match status" value="1"/>
</dbReference>
<protein>
    <recommendedName>
        <fullName evidence="2">Wings apart-like protein C-terminal domain-containing protein</fullName>
    </recommendedName>
</protein>
<dbReference type="InterPro" id="IPR022771">
    <property type="entry name" value="WAPL_C"/>
</dbReference>
<comment type="caution">
    <text evidence="3">The sequence shown here is derived from an EMBL/GenBank/DDBJ whole genome shotgun (WGS) entry which is preliminary data.</text>
</comment>
<feature type="region of interest" description="Disordered" evidence="1">
    <location>
        <begin position="370"/>
        <end position="396"/>
    </location>
</feature>
<feature type="compositionally biased region" description="Polar residues" evidence="1">
    <location>
        <begin position="98"/>
        <end position="107"/>
    </location>
</feature>
<dbReference type="InterPro" id="IPR011989">
    <property type="entry name" value="ARM-like"/>
</dbReference>
<feature type="region of interest" description="Disordered" evidence="1">
    <location>
        <begin position="228"/>
        <end position="338"/>
    </location>
</feature>
<name>A0AA39V1T6_9LECA</name>
<evidence type="ECO:0000313" key="4">
    <source>
        <dbReference type="Proteomes" id="UP001166286"/>
    </source>
</evidence>
<feature type="compositionally biased region" description="Polar residues" evidence="1">
    <location>
        <begin position="462"/>
        <end position="488"/>
    </location>
</feature>
<keyword evidence="4" id="KW-1185">Reference proteome</keyword>
<evidence type="ECO:0000259" key="2">
    <source>
        <dbReference type="Pfam" id="PF07814"/>
    </source>
</evidence>
<dbReference type="AlphaFoldDB" id="A0AA39V1T6"/>
<proteinExistence type="predicted"/>
<dbReference type="Proteomes" id="UP001166286">
    <property type="component" value="Unassembled WGS sequence"/>
</dbReference>
<feature type="region of interest" description="Disordered" evidence="1">
    <location>
        <begin position="163"/>
        <end position="201"/>
    </location>
</feature>
<feature type="domain" description="Wings apart-like protein C-terminal" evidence="2">
    <location>
        <begin position="569"/>
        <end position="911"/>
    </location>
</feature>
<gene>
    <name evidence="3" type="ORF">JMJ35_004685</name>
</gene>
<reference evidence="3" key="1">
    <citation type="submission" date="2023-03" db="EMBL/GenBank/DDBJ databases">
        <title>Complete genome of Cladonia borealis.</title>
        <authorList>
            <person name="Park H."/>
        </authorList>
    </citation>
    <scope>NUCLEOTIDE SEQUENCE</scope>
    <source>
        <strain evidence="3">ANT050790</strain>
    </source>
</reference>
<evidence type="ECO:0000313" key="3">
    <source>
        <dbReference type="EMBL" id="KAK0512668.1"/>
    </source>
</evidence>
<evidence type="ECO:0000256" key="1">
    <source>
        <dbReference type="SAM" id="MobiDB-lite"/>
    </source>
</evidence>
<accession>A0AA39V1T6</accession>